<evidence type="ECO:0000256" key="5">
    <source>
        <dbReference type="ARBA" id="ARBA00022692"/>
    </source>
</evidence>
<evidence type="ECO:0000256" key="7">
    <source>
        <dbReference type="ARBA" id="ARBA00023065"/>
    </source>
</evidence>
<dbReference type="SUPFAM" id="SSF56935">
    <property type="entry name" value="Porins"/>
    <property type="match status" value="1"/>
</dbReference>
<keyword evidence="2 11" id="KW-0813">Transport</keyword>
<dbReference type="Proteomes" id="UP000292307">
    <property type="component" value="Chromosome"/>
</dbReference>
<dbReference type="InterPro" id="IPR012910">
    <property type="entry name" value="Plug_dom"/>
</dbReference>
<dbReference type="InterPro" id="IPR039426">
    <property type="entry name" value="TonB-dep_rcpt-like"/>
</dbReference>
<keyword evidence="17" id="KW-1185">Reference proteome</keyword>
<evidence type="ECO:0000259" key="14">
    <source>
        <dbReference type="Pfam" id="PF00593"/>
    </source>
</evidence>
<keyword evidence="5 11" id="KW-0812">Transmembrane</keyword>
<evidence type="ECO:0000313" key="17">
    <source>
        <dbReference type="Proteomes" id="UP000292307"/>
    </source>
</evidence>
<dbReference type="PROSITE" id="PS52016">
    <property type="entry name" value="TONB_DEPENDENT_REC_3"/>
    <property type="match status" value="1"/>
</dbReference>
<comment type="similarity">
    <text evidence="11 12">Belongs to the TonB-dependent receptor family.</text>
</comment>
<keyword evidence="9 11" id="KW-0472">Membrane</keyword>
<feature type="compositionally biased region" description="Polar residues" evidence="13">
    <location>
        <begin position="10"/>
        <end position="19"/>
    </location>
</feature>
<feature type="domain" description="TonB-dependent receptor-like beta-barrel" evidence="14">
    <location>
        <begin position="272"/>
        <end position="708"/>
    </location>
</feature>
<dbReference type="Pfam" id="PF00593">
    <property type="entry name" value="TonB_dep_Rec_b-barrel"/>
    <property type="match status" value="1"/>
</dbReference>
<dbReference type="PANTHER" id="PTHR32552:SF81">
    <property type="entry name" value="TONB-DEPENDENT OUTER MEMBRANE RECEPTOR"/>
    <property type="match status" value="1"/>
</dbReference>
<protein>
    <submittedName>
        <fullName evidence="16">TonB-dependent receptor</fullName>
    </submittedName>
</protein>
<feature type="domain" description="TonB-dependent receptor plug" evidence="15">
    <location>
        <begin position="85"/>
        <end position="191"/>
    </location>
</feature>
<organism evidence="16 17">
    <name type="scientific">Pseudoduganella albidiflava</name>
    <dbReference type="NCBI Taxonomy" id="321983"/>
    <lineage>
        <taxon>Bacteria</taxon>
        <taxon>Pseudomonadati</taxon>
        <taxon>Pseudomonadota</taxon>
        <taxon>Betaproteobacteria</taxon>
        <taxon>Burkholderiales</taxon>
        <taxon>Oxalobacteraceae</taxon>
        <taxon>Telluria group</taxon>
        <taxon>Pseudoduganella</taxon>
    </lineage>
</organism>
<name>A0ABX5RRK6_9BURK</name>
<feature type="region of interest" description="Disordered" evidence="13">
    <location>
        <begin position="355"/>
        <end position="374"/>
    </location>
</feature>
<evidence type="ECO:0000256" key="6">
    <source>
        <dbReference type="ARBA" id="ARBA00023004"/>
    </source>
</evidence>
<evidence type="ECO:0000256" key="4">
    <source>
        <dbReference type="ARBA" id="ARBA00022496"/>
    </source>
</evidence>
<dbReference type="InterPro" id="IPR000531">
    <property type="entry name" value="Beta-barrel_TonB"/>
</dbReference>
<evidence type="ECO:0000256" key="11">
    <source>
        <dbReference type="PROSITE-ProRule" id="PRU01360"/>
    </source>
</evidence>
<dbReference type="Gene3D" id="2.40.170.20">
    <property type="entry name" value="TonB-dependent receptor, beta-barrel domain"/>
    <property type="match status" value="1"/>
</dbReference>
<keyword evidence="16" id="KW-0675">Receptor</keyword>
<evidence type="ECO:0000313" key="16">
    <source>
        <dbReference type="EMBL" id="QBI01213.1"/>
    </source>
</evidence>
<dbReference type="InterPro" id="IPR036942">
    <property type="entry name" value="Beta-barrel_TonB_sf"/>
</dbReference>
<accession>A0ABX5RRK6</accession>
<dbReference type="PANTHER" id="PTHR32552">
    <property type="entry name" value="FERRICHROME IRON RECEPTOR-RELATED"/>
    <property type="match status" value="1"/>
</dbReference>
<proteinExistence type="inferred from homology"/>
<feature type="compositionally biased region" description="Polar residues" evidence="13">
    <location>
        <begin position="360"/>
        <end position="374"/>
    </location>
</feature>
<evidence type="ECO:0000256" key="13">
    <source>
        <dbReference type="SAM" id="MobiDB-lite"/>
    </source>
</evidence>
<feature type="compositionally biased region" description="Basic and acidic residues" evidence="13">
    <location>
        <begin position="20"/>
        <end position="32"/>
    </location>
</feature>
<evidence type="ECO:0000256" key="1">
    <source>
        <dbReference type="ARBA" id="ARBA00004571"/>
    </source>
</evidence>
<evidence type="ECO:0000256" key="8">
    <source>
        <dbReference type="ARBA" id="ARBA00023077"/>
    </source>
</evidence>
<keyword evidence="6" id="KW-0408">Iron</keyword>
<keyword evidence="7" id="KW-0406">Ion transport</keyword>
<comment type="subcellular location">
    <subcellularLocation>
        <location evidence="1 11">Cell outer membrane</location>
        <topology evidence="1 11">Multi-pass membrane protein</topology>
    </subcellularLocation>
</comment>
<evidence type="ECO:0000256" key="10">
    <source>
        <dbReference type="ARBA" id="ARBA00023237"/>
    </source>
</evidence>
<evidence type="ECO:0000256" key="9">
    <source>
        <dbReference type="ARBA" id="ARBA00023136"/>
    </source>
</evidence>
<reference evidence="16 17" key="1">
    <citation type="submission" date="2019-02" db="EMBL/GenBank/DDBJ databases">
        <title>Draft Genome Sequences of Six Type Strains of the Genus Massilia.</title>
        <authorList>
            <person name="Miess H."/>
            <person name="Frediansyhah A."/>
            <person name="Gross H."/>
        </authorList>
    </citation>
    <scope>NUCLEOTIDE SEQUENCE [LARGE SCALE GENOMIC DNA]</scope>
    <source>
        <strain evidence="16 17">DSM 17472</strain>
    </source>
</reference>
<feature type="region of interest" description="Disordered" evidence="13">
    <location>
        <begin position="1"/>
        <end position="34"/>
    </location>
</feature>
<keyword evidence="4" id="KW-0410">Iron transport</keyword>
<evidence type="ECO:0000259" key="15">
    <source>
        <dbReference type="Pfam" id="PF07715"/>
    </source>
</evidence>
<dbReference type="EMBL" id="CP036401">
    <property type="protein sequence ID" value="QBI01213.1"/>
    <property type="molecule type" value="Genomic_DNA"/>
</dbReference>
<keyword evidence="10 11" id="KW-0998">Cell outer membrane</keyword>
<sequence>MKPDPEETGSRQNNTTSMSRTDEPHPQEENNVHSRNAMQFKRTTFAMLVATAFASPAGAQQSTGTDRQEIQEVIVTAQKRPEAASRTPVSLTALSGDELQKKGIQNVEDLTNTVPNVQIGTESAGNTTIYIRGIGSNNTTEQGDPAAAFHIDGVYLARPDQARNAFLDVERVEVLRGPQGTLYGRNATAGAVNVISNKPGAEFDASANVEVGNYNLCRAEAMLNVPVNETVALRAAVLARSEDNYIDTPRAAGNRASQKTGRLHALFKFTPSSTWLVTLDGSEFQGPTSAGVPLPLTVERGSGGQRNDTVLRADGRAYYTGVTSELNTALDSVTFTWLASTRNRRLDWASRLVTPMAPNGSENGSSTRSEQLSNEFRLSSSSAGPLRWVAGLYFFSETQDTQGAFSDGFLDFDIDDADAKSRALFGQATYAFTPALRATLGLRSTRDEKSCGECVRYVAGFGATTSEERSWSHNDWKLGLDYDLDKDTMAYAVVGSGYKAGGYNLAAPAVPFLGQPAAPVHFYEPEQLLSAEAGIKGRMLGNRGRYTAAFFVYDYKDLQVNTLLPLGGGLTTGGVGNAAKARVYGFEAEGRLRAGQNGTITSSLGLTSAKYDTYTSCTDELDGTRLDCSGNYLRNAPKLTVTLGYEHFIPLEQGELVARIDSRYASKYYNDDANSDVFTQGSHTRTNLSLRYDAPGGRWYATAYARNLENNNVMNARLSNTVFGAFGYTAAPRTAGLSIGARY</sequence>
<evidence type="ECO:0000256" key="3">
    <source>
        <dbReference type="ARBA" id="ARBA00022452"/>
    </source>
</evidence>
<keyword evidence="3 11" id="KW-1134">Transmembrane beta strand</keyword>
<dbReference type="CDD" id="cd01347">
    <property type="entry name" value="ligand_gated_channel"/>
    <property type="match status" value="1"/>
</dbReference>
<evidence type="ECO:0000256" key="2">
    <source>
        <dbReference type="ARBA" id="ARBA00022448"/>
    </source>
</evidence>
<keyword evidence="8 12" id="KW-0798">TonB box</keyword>
<evidence type="ECO:0000256" key="12">
    <source>
        <dbReference type="RuleBase" id="RU003357"/>
    </source>
</evidence>
<dbReference type="Pfam" id="PF07715">
    <property type="entry name" value="Plug"/>
    <property type="match status" value="1"/>
</dbReference>
<gene>
    <name evidence="16" type="ORF">EYF70_10460</name>
</gene>